<dbReference type="SUPFAM" id="SSF55729">
    <property type="entry name" value="Acyl-CoA N-acyltransferases (Nat)"/>
    <property type="match status" value="1"/>
</dbReference>
<dbReference type="Pfam" id="PF00583">
    <property type="entry name" value="Acetyltransf_1"/>
    <property type="match status" value="1"/>
</dbReference>
<evidence type="ECO:0000313" key="5">
    <source>
        <dbReference type="Proteomes" id="UP000635384"/>
    </source>
</evidence>
<sequence length="153" mass="17177">MSYRIEADDLTSPDVLGLLNYHLDEVHGWSPTCKVHALPPERLREADIAFFAARDGETLAAIGALKELNGTRGELKSMRAAPEYRGKGAGEAILRHLIAEARNRGYNWLGLETGRPDNFIPAKRLYKKYGFSECPAFADYVSDEYSMCMEKHL</sequence>
<protein>
    <submittedName>
        <fullName evidence="4">GNAT family N-acetyltransferase</fullName>
    </submittedName>
</protein>
<reference evidence="4 5" key="1">
    <citation type="submission" date="2020-09" db="EMBL/GenBank/DDBJ databases">
        <authorList>
            <person name="Yoon J.-W."/>
        </authorList>
    </citation>
    <scope>NUCLEOTIDE SEQUENCE [LARGE SCALE GENOMIC DNA]</scope>
    <source>
        <strain evidence="4 5">KMU-140</strain>
    </source>
</reference>
<evidence type="ECO:0000256" key="1">
    <source>
        <dbReference type="ARBA" id="ARBA00022679"/>
    </source>
</evidence>
<organism evidence="4 5">
    <name type="scientific">Erythrobacter rubeus</name>
    <dbReference type="NCBI Taxonomy" id="2760803"/>
    <lineage>
        <taxon>Bacteria</taxon>
        <taxon>Pseudomonadati</taxon>
        <taxon>Pseudomonadota</taxon>
        <taxon>Alphaproteobacteria</taxon>
        <taxon>Sphingomonadales</taxon>
        <taxon>Erythrobacteraceae</taxon>
        <taxon>Erythrobacter/Porphyrobacter group</taxon>
        <taxon>Erythrobacter</taxon>
    </lineage>
</organism>
<keyword evidence="5" id="KW-1185">Reference proteome</keyword>
<dbReference type="PANTHER" id="PTHR43877">
    <property type="entry name" value="AMINOALKYLPHOSPHONATE N-ACETYLTRANSFERASE-RELATED-RELATED"/>
    <property type="match status" value="1"/>
</dbReference>
<dbReference type="InterPro" id="IPR000182">
    <property type="entry name" value="GNAT_dom"/>
</dbReference>
<feature type="domain" description="N-acetyltransferase" evidence="3">
    <location>
        <begin position="5"/>
        <end position="153"/>
    </location>
</feature>
<keyword evidence="2" id="KW-0012">Acyltransferase</keyword>
<evidence type="ECO:0000313" key="4">
    <source>
        <dbReference type="EMBL" id="MBD2840750.1"/>
    </source>
</evidence>
<evidence type="ECO:0000256" key="2">
    <source>
        <dbReference type="ARBA" id="ARBA00023315"/>
    </source>
</evidence>
<name>A0ABR8KN35_9SPHN</name>
<dbReference type="PANTHER" id="PTHR43877:SF5">
    <property type="entry name" value="BLL8307 PROTEIN"/>
    <property type="match status" value="1"/>
</dbReference>
<gene>
    <name evidence="4" type="ORF">IB285_00600</name>
</gene>
<evidence type="ECO:0000259" key="3">
    <source>
        <dbReference type="PROSITE" id="PS51186"/>
    </source>
</evidence>
<proteinExistence type="predicted"/>
<dbReference type="PROSITE" id="PS51186">
    <property type="entry name" value="GNAT"/>
    <property type="match status" value="1"/>
</dbReference>
<dbReference type="InterPro" id="IPR016181">
    <property type="entry name" value="Acyl_CoA_acyltransferase"/>
</dbReference>
<dbReference type="EMBL" id="JACXLC010000001">
    <property type="protein sequence ID" value="MBD2840750.1"/>
    <property type="molecule type" value="Genomic_DNA"/>
</dbReference>
<accession>A0ABR8KN35</accession>
<dbReference type="Gene3D" id="3.40.630.30">
    <property type="match status" value="1"/>
</dbReference>
<dbReference type="CDD" id="cd04301">
    <property type="entry name" value="NAT_SF"/>
    <property type="match status" value="1"/>
</dbReference>
<comment type="caution">
    <text evidence="4">The sequence shown here is derived from an EMBL/GenBank/DDBJ whole genome shotgun (WGS) entry which is preliminary data.</text>
</comment>
<keyword evidence="1" id="KW-0808">Transferase</keyword>
<dbReference type="InterPro" id="IPR050832">
    <property type="entry name" value="Bact_Acetyltransf"/>
</dbReference>
<dbReference type="Proteomes" id="UP000635384">
    <property type="component" value="Unassembled WGS sequence"/>
</dbReference>